<dbReference type="RefSeq" id="WP_121276294.1">
    <property type="nucleotide sequence ID" value="NZ_RBZV01000002.1"/>
</dbReference>
<dbReference type="InterPro" id="IPR000639">
    <property type="entry name" value="Epox_hydrolase-like"/>
</dbReference>
<name>A0A494XIB8_9BURK</name>
<dbReference type="Gene3D" id="3.40.50.1820">
    <property type="entry name" value="alpha/beta hydrolase"/>
    <property type="match status" value="1"/>
</dbReference>
<dbReference type="PANTHER" id="PTHR42977:SF1">
    <property type="entry name" value="BLR6576 PROTEIN"/>
    <property type="match status" value="1"/>
</dbReference>
<keyword evidence="2" id="KW-0378">Hydrolase</keyword>
<dbReference type="PRINTS" id="PR00111">
    <property type="entry name" value="ABHYDROLASE"/>
</dbReference>
<evidence type="ECO:0000313" key="3">
    <source>
        <dbReference type="Proteomes" id="UP000280434"/>
    </source>
</evidence>
<gene>
    <name evidence="2" type="ORF">D7S89_05100</name>
</gene>
<feature type="domain" description="AB hydrolase-1" evidence="1">
    <location>
        <begin position="35"/>
        <end position="277"/>
    </location>
</feature>
<dbReference type="OrthoDB" id="9802676at2"/>
<dbReference type="GO" id="GO:0004301">
    <property type="term" value="F:epoxide hydrolase activity"/>
    <property type="evidence" value="ECO:0007669"/>
    <property type="project" value="TreeGrafter"/>
</dbReference>
<proteinExistence type="predicted"/>
<dbReference type="EMBL" id="RBZV01000002">
    <property type="protein sequence ID" value="RKP50485.1"/>
    <property type="molecule type" value="Genomic_DNA"/>
</dbReference>
<dbReference type="PANTHER" id="PTHR42977">
    <property type="entry name" value="HYDROLASE-RELATED"/>
    <property type="match status" value="1"/>
</dbReference>
<dbReference type="InterPro" id="IPR051340">
    <property type="entry name" value="Haloalkane_dehalogenase"/>
</dbReference>
<organism evidence="2 3">
    <name type="scientific">Trinickia fusca</name>
    <dbReference type="NCBI Taxonomy" id="2419777"/>
    <lineage>
        <taxon>Bacteria</taxon>
        <taxon>Pseudomonadati</taxon>
        <taxon>Pseudomonadota</taxon>
        <taxon>Betaproteobacteria</taxon>
        <taxon>Burkholderiales</taxon>
        <taxon>Burkholderiaceae</taxon>
        <taxon>Trinickia</taxon>
    </lineage>
</organism>
<dbReference type="InterPro" id="IPR029058">
    <property type="entry name" value="AB_hydrolase_fold"/>
</dbReference>
<evidence type="ECO:0000259" key="1">
    <source>
        <dbReference type="Pfam" id="PF00561"/>
    </source>
</evidence>
<dbReference type="PRINTS" id="PR00412">
    <property type="entry name" value="EPOXHYDRLASE"/>
</dbReference>
<dbReference type="InterPro" id="IPR000073">
    <property type="entry name" value="AB_hydrolase_1"/>
</dbReference>
<keyword evidence="3" id="KW-1185">Reference proteome</keyword>
<reference evidence="2 3" key="1">
    <citation type="submission" date="2018-10" db="EMBL/GenBank/DDBJ databases">
        <title>Paraburkholderia sp. 7MK8-2, isolated from soil.</title>
        <authorList>
            <person name="Gao Z.-H."/>
            <person name="Qiu L.-H."/>
        </authorList>
    </citation>
    <scope>NUCLEOTIDE SEQUENCE [LARGE SCALE GENOMIC DNA]</scope>
    <source>
        <strain evidence="2 3">7MK8-2</strain>
    </source>
</reference>
<dbReference type="AlphaFoldDB" id="A0A494XIB8"/>
<protein>
    <submittedName>
        <fullName evidence="2">Alpha/beta hydrolase</fullName>
    </submittedName>
</protein>
<comment type="caution">
    <text evidence="2">The sequence shown here is derived from an EMBL/GenBank/DDBJ whole genome shotgun (WGS) entry which is preliminary data.</text>
</comment>
<accession>A0A494XIB8</accession>
<dbReference type="SUPFAM" id="SSF53474">
    <property type="entry name" value="alpha/beta-Hydrolases"/>
    <property type="match status" value="1"/>
</dbReference>
<evidence type="ECO:0000313" key="2">
    <source>
        <dbReference type="EMBL" id="RKP50485.1"/>
    </source>
</evidence>
<dbReference type="Proteomes" id="UP000280434">
    <property type="component" value="Unassembled WGS sequence"/>
</dbReference>
<sequence length="291" mass="33221">MSTLHGRDSTIVRHHTITIDGIKLFYREAGALDAPVIVLLHGFPSSSRMYTGLMPLLADRYRVIAPDYPGFGHSDAPSPDAFRYTFDNLAHYTQRLLDTLELERYALYLQDYGGPIGMRLALAHPERVTALVFQNAVVHEEGLSAGWKLRREFWNDRSAHYEAARAAMLSPEVARQRHLAGVFDEARIDPDTWADEYAFLTRPGMDQIQMELVYDYRTNVAAYPQWQAWLREQQPRTLVVWGKRDPLFTTEGALAIGREVPDAEIHLLNASHFALDEQAPLIATLMRHFLM</sequence>
<dbReference type="Pfam" id="PF00561">
    <property type="entry name" value="Abhydrolase_1"/>
    <property type="match status" value="1"/>
</dbReference>